<keyword evidence="1" id="KW-0378">Hydrolase</keyword>
<keyword evidence="2" id="KW-1185">Reference proteome</keyword>
<name>A0A2Z4Q4N2_9CAUD</name>
<sequence length="137" mass="14815">MTSNLPIHGDRADLIWLAGLLEGEGAFDLHRQRYPRIRLQMTDRDVVARAAVLMGTTVRASLKRPPASTTWNAEVSGERAAAVMAALLPYMGARRSRRIGDTLAGYAYYKGHDRPSLPGPSVALIPLHETAPAALAA</sequence>
<protein>
    <submittedName>
        <fullName evidence="1">HNH endonuclease</fullName>
    </submittedName>
</protein>
<gene>
    <name evidence="1" type="primary">33</name>
    <name evidence="1" type="ORF">PBI_FLOOF_33</name>
</gene>
<evidence type="ECO:0000313" key="1">
    <source>
        <dbReference type="EMBL" id="AWY04870.1"/>
    </source>
</evidence>
<keyword evidence="1" id="KW-0540">Nuclease</keyword>
<accession>A0A2Z4Q4N2</accession>
<dbReference type="Proteomes" id="UP000251585">
    <property type="component" value="Segment"/>
</dbReference>
<dbReference type="EMBL" id="MH271298">
    <property type="protein sequence ID" value="AWY04870.1"/>
    <property type="molecule type" value="Genomic_DNA"/>
</dbReference>
<organism evidence="1 2">
    <name type="scientific">Microbacterium phage Floof</name>
    <dbReference type="NCBI Taxonomy" id="2201433"/>
    <lineage>
        <taxon>Viruses</taxon>
        <taxon>Duplodnaviria</taxon>
        <taxon>Heunggongvirae</taxon>
        <taxon>Uroviricota</taxon>
        <taxon>Caudoviricetes</taxon>
        <taxon>Casidaviridae</taxon>
        <taxon>Percivalvirus</taxon>
        <taxon>Percivalvirus floof</taxon>
    </lineage>
</organism>
<proteinExistence type="predicted"/>
<dbReference type="GO" id="GO:0004519">
    <property type="term" value="F:endonuclease activity"/>
    <property type="evidence" value="ECO:0007669"/>
    <property type="project" value="UniProtKB-KW"/>
</dbReference>
<evidence type="ECO:0000313" key="2">
    <source>
        <dbReference type="Proteomes" id="UP000251585"/>
    </source>
</evidence>
<keyword evidence="1" id="KW-0255">Endonuclease</keyword>
<reference evidence="2" key="1">
    <citation type="submission" date="2018-04" db="EMBL/GenBank/DDBJ databases">
        <authorList>
            <person name="Go L.Y."/>
            <person name="Mitchell J.A."/>
        </authorList>
    </citation>
    <scope>NUCLEOTIDE SEQUENCE [LARGE SCALE GENOMIC DNA]</scope>
</reference>